<dbReference type="EMBL" id="BK015040">
    <property type="protein sequence ID" value="DAD88411.1"/>
    <property type="molecule type" value="Genomic_DNA"/>
</dbReference>
<accession>A0A8S5N2P2</accession>
<feature type="transmembrane region" description="Helical" evidence="1">
    <location>
        <begin position="12"/>
        <end position="31"/>
    </location>
</feature>
<keyword evidence="2" id="KW-0675">Receptor</keyword>
<keyword evidence="1" id="KW-1133">Transmembrane helix</keyword>
<evidence type="ECO:0000313" key="2">
    <source>
        <dbReference type="EMBL" id="DAD88411.1"/>
    </source>
</evidence>
<keyword evidence="1" id="KW-0812">Transmembrane</keyword>
<keyword evidence="1" id="KW-0472">Membrane</keyword>
<evidence type="ECO:0000256" key="1">
    <source>
        <dbReference type="SAM" id="Phobius"/>
    </source>
</evidence>
<proteinExistence type="predicted"/>
<protein>
    <submittedName>
        <fullName evidence="2">Ryanodine receptor</fullName>
    </submittedName>
</protein>
<reference evidence="2" key="1">
    <citation type="journal article" date="2021" name="Proc. Natl. Acad. Sci. U.S.A.">
        <title>A Catalog of Tens of Thousands of Viruses from Human Metagenomes Reveals Hidden Associations with Chronic Diseases.</title>
        <authorList>
            <person name="Tisza M.J."/>
            <person name="Buck C.B."/>
        </authorList>
    </citation>
    <scope>NUCLEOTIDE SEQUENCE</scope>
    <source>
        <strain evidence="2">CtLfk13</strain>
    </source>
</reference>
<organism evidence="2">
    <name type="scientific">Siphoviridae sp. ctLfk13</name>
    <dbReference type="NCBI Taxonomy" id="2826251"/>
    <lineage>
        <taxon>Viruses</taxon>
        <taxon>Duplodnaviria</taxon>
        <taxon>Heunggongvirae</taxon>
        <taxon>Uroviricota</taxon>
        <taxon>Caudoviricetes</taxon>
    </lineage>
</organism>
<sequence>MQNIYTRNYYYTRLLSIIINIFIYYIYLFQFRLRSCVRARLS</sequence>
<name>A0A8S5N2P2_9CAUD</name>